<evidence type="ECO:0000313" key="3">
    <source>
        <dbReference type="EMBL" id="TDS79517.1"/>
    </source>
</evidence>
<protein>
    <submittedName>
        <fullName evidence="3">PemK-like, MazF-like toxin of type II toxin-antitoxin system</fullName>
    </submittedName>
</protein>
<dbReference type="Proteomes" id="UP000295344">
    <property type="component" value="Unassembled WGS sequence"/>
</dbReference>
<comment type="caution">
    <text evidence="3">The sequence shown here is derived from an EMBL/GenBank/DDBJ whole genome shotgun (WGS) entry which is preliminary data.</text>
</comment>
<dbReference type="SUPFAM" id="SSF50118">
    <property type="entry name" value="Cell growth inhibitor/plasmid maintenance toxic component"/>
    <property type="match status" value="1"/>
</dbReference>
<dbReference type="AlphaFoldDB" id="A0A4R7FP57"/>
<dbReference type="OrthoDB" id="3233439at2"/>
<sequence>MSAIIQLGQVWHAWVPYREKPKPGEAAGKFRPVVILGWALEPGQSQDVIVVPSTTFDKTPSKAKTNDLRLRDFGTAGLDKDSFIRCGRLTSLDPRSLDRDKGPLGTLTDRDLKMIVNEVSPMFAVSGFKVIP</sequence>
<dbReference type="Pfam" id="PF02452">
    <property type="entry name" value="PemK_toxin"/>
    <property type="match status" value="1"/>
</dbReference>
<name>A0A4R7FP57_9MICO</name>
<evidence type="ECO:0000256" key="1">
    <source>
        <dbReference type="ARBA" id="ARBA00007521"/>
    </source>
</evidence>
<dbReference type="InterPro" id="IPR003477">
    <property type="entry name" value="PemK-like"/>
</dbReference>
<accession>A0A4R7FP57</accession>
<evidence type="ECO:0000313" key="4">
    <source>
        <dbReference type="Proteomes" id="UP000295344"/>
    </source>
</evidence>
<dbReference type="EMBL" id="SOAM01000001">
    <property type="protein sequence ID" value="TDS79517.1"/>
    <property type="molecule type" value="Genomic_DNA"/>
</dbReference>
<gene>
    <name evidence="3" type="ORF">CLV52_0046</name>
</gene>
<organism evidence="3 4">
    <name type="scientific">Amnibacterium kyonggiense</name>
    <dbReference type="NCBI Taxonomy" id="595671"/>
    <lineage>
        <taxon>Bacteria</taxon>
        <taxon>Bacillati</taxon>
        <taxon>Actinomycetota</taxon>
        <taxon>Actinomycetes</taxon>
        <taxon>Micrococcales</taxon>
        <taxon>Microbacteriaceae</taxon>
        <taxon>Amnibacterium</taxon>
    </lineage>
</organism>
<comment type="similarity">
    <text evidence="1">Belongs to the PemK/MazF family.</text>
</comment>
<keyword evidence="4" id="KW-1185">Reference proteome</keyword>
<evidence type="ECO:0000256" key="2">
    <source>
        <dbReference type="ARBA" id="ARBA00022649"/>
    </source>
</evidence>
<dbReference type="GO" id="GO:0003677">
    <property type="term" value="F:DNA binding"/>
    <property type="evidence" value="ECO:0007669"/>
    <property type="project" value="InterPro"/>
</dbReference>
<dbReference type="RefSeq" id="WP_133763773.1">
    <property type="nucleotide sequence ID" value="NZ_BAAARP010000001.1"/>
</dbReference>
<keyword evidence="2" id="KW-1277">Toxin-antitoxin system</keyword>
<reference evidence="3 4" key="1">
    <citation type="submission" date="2019-03" db="EMBL/GenBank/DDBJ databases">
        <title>Genomic Encyclopedia of Archaeal and Bacterial Type Strains, Phase II (KMG-II): from individual species to whole genera.</title>
        <authorList>
            <person name="Goeker M."/>
        </authorList>
    </citation>
    <scope>NUCLEOTIDE SEQUENCE [LARGE SCALE GENOMIC DNA]</scope>
    <source>
        <strain evidence="3 4">DSM 24782</strain>
    </source>
</reference>
<dbReference type="Gene3D" id="2.30.30.110">
    <property type="match status" value="1"/>
</dbReference>
<proteinExistence type="inferred from homology"/>
<dbReference type="InterPro" id="IPR011067">
    <property type="entry name" value="Plasmid_toxin/cell-grow_inhib"/>
</dbReference>